<dbReference type="InterPro" id="IPR037962">
    <property type="entry name" value="Neuralized"/>
</dbReference>
<dbReference type="InterPro" id="IPR043136">
    <property type="entry name" value="B30.2/SPRY_sf"/>
</dbReference>
<dbReference type="FunFam" id="3.30.40.10:FF:001796">
    <property type="entry name" value="Protein CBG15934"/>
    <property type="match status" value="1"/>
</dbReference>
<dbReference type="InterPro" id="IPR013083">
    <property type="entry name" value="Znf_RING/FYVE/PHD"/>
</dbReference>
<dbReference type="AlphaFoldDB" id="A0A2A6CDY4"/>
<dbReference type="Pfam" id="PF07177">
    <property type="entry name" value="Neuralized"/>
    <property type="match status" value="2"/>
</dbReference>
<dbReference type="OrthoDB" id="6078042at2759"/>
<reference evidence="1" key="2">
    <citation type="submission" date="2022-06" db="UniProtKB">
        <authorList>
            <consortium name="EnsemblMetazoa"/>
        </authorList>
    </citation>
    <scope>IDENTIFICATION</scope>
    <source>
        <strain evidence="1">PS312</strain>
    </source>
</reference>
<dbReference type="Pfam" id="PF13920">
    <property type="entry name" value="zf-C3HC4_3"/>
    <property type="match status" value="1"/>
</dbReference>
<dbReference type="EnsemblMetazoa" id="PPA43278.1">
    <property type="protein sequence ID" value="PPA43278.1"/>
    <property type="gene ID" value="WBGene00281647"/>
</dbReference>
<organism evidence="1 2">
    <name type="scientific">Pristionchus pacificus</name>
    <name type="common">Parasitic nematode worm</name>
    <dbReference type="NCBI Taxonomy" id="54126"/>
    <lineage>
        <taxon>Eukaryota</taxon>
        <taxon>Metazoa</taxon>
        <taxon>Ecdysozoa</taxon>
        <taxon>Nematoda</taxon>
        <taxon>Chromadorea</taxon>
        <taxon>Rhabditida</taxon>
        <taxon>Rhabditina</taxon>
        <taxon>Diplogasteromorpha</taxon>
        <taxon>Diplogasteroidea</taxon>
        <taxon>Neodiplogasteridae</taxon>
        <taxon>Pristionchus</taxon>
    </lineage>
</organism>
<dbReference type="PANTHER" id="PTHR12429:SF6">
    <property type="entry name" value="PROTEIN NEURALIZED"/>
    <property type="match status" value="1"/>
</dbReference>
<proteinExistence type="predicted"/>
<protein>
    <submittedName>
        <fullName evidence="1">NHR domain-containing protein</fullName>
    </submittedName>
</protein>
<evidence type="ECO:0000313" key="1">
    <source>
        <dbReference type="EnsemblMetazoa" id="PPA43278.1"/>
    </source>
</evidence>
<dbReference type="GO" id="GO:0061630">
    <property type="term" value="F:ubiquitin protein ligase activity"/>
    <property type="evidence" value="ECO:0000318"/>
    <property type="project" value="GO_Central"/>
</dbReference>
<dbReference type="InterPro" id="IPR006573">
    <property type="entry name" value="NHR_dom"/>
</dbReference>
<dbReference type="Gene3D" id="3.30.40.10">
    <property type="entry name" value="Zinc/RING finger domain, C3HC4 (zinc finger)"/>
    <property type="match status" value="1"/>
</dbReference>
<reference evidence="2" key="1">
    <citation type="journal article" date="2008" name="Nat. Genet.">
        <title>The Pristionchus pacificus genome provides a unique perspective on nematode lifestyle and parasitism.</title>
        <authorList>
            <person name="Dieterich C."/>
            <person name="Clifton S.W."/>
            <person name="Schuster L.N."/>
            <person name="Chinwalla A."/>
            <person name="Delehaunty K."/>
            <person name="Dinkelacker I."/>
            <person name="Fulton L."/>
            <person name="Fulton R."/>
            <person name="Godfrey J."/>
            <person name="Minx P."/>
            <person name="Mitreva M."/>
            <person name="Roeseler W."/>
            <person name="Tian H."/>
            <person name="Witte H."/>
            <person name="Yang S.P."/>
            <person name="Wilson R.K."/>
            <person name="Sommer R.J."/>
        </authorList>
    </citation>
    <scope>NUCLEOTIDE SEQUENCE [LARGE SCALE GENOMIC DNA]</scope>
    <source>
        <strain evidence="2">PS312</strain>
    </source>
</reference>
<name>A0A2A6CDY4_PRIPA</name>
<dbReference type="Gene3D" id="2.60.120.920">
    <property type="match status" value="2"/>
</dbReference>
<dbReference type="SMART" id="SM00588">
    <property type="entry name" value="NEUZ"/>
    <property type="match status" value="1"/>
</dbReference>
<sequence length="207" mass="23698">MIRNGFDRQANSQSLKFHAVHGRNITLTHGGSRAVRDCPFSDGLAFSHREAVDYYEHNPCYWISHLPNRCVSQGGLVQFYVSRRGKLVYDVNGRNKGVFIRGIDTTFPQWMVIGVYGKARSVEFELLLQSIRRMRFSSSRLREYFQPCLIVLTERTFRYHRIAQQPSDVLAADSARTCSFCWVAPADFAVYPCGHQCMCDECAVIKA</sequence>
<keyword evidence="2" id="KW-1185">Reference proteome</keyword>
<gene>
    <name evidence="1" type="primary">WBGene00281647</name>
</gene>
<accession>A0A8R1YZK7</accession>
<accession>A0A2A6CDY4</accession>
<dbReference type="PANTHER" id="PTHR12429">
    <property type="entry name" value="NEURALIZED"/>
    <property type="match status" value="1"/>
</dbReference>
<evidence type="ECO:0000313" key="2">
    <source>
        <dbReference type="Proteomes" id="UP000005239"/>
    </source>
</evidence>
<dbReference type="Proteomes" id="UP000005239">
    <property type="component" value="Unassembled WGS sequence"/>
</dbReference>